<accession>J9G6T4</accession>
<gene>
    <name evidence="2" type="ORF">EVA_08923</name>
</gene>
<evidence type="ECO:0000313" key="2">
    <source>
        <dbReference type="EMBL" id="EJX02967.1"/>
    </source>
</evidence>
<feature type="transmembrane region" description="Helical" evidence="1">
    <location>
        <begin position="21"/>
        <end position="37"/>
    </location>
</feature>
<keyword evidence="1" id="KW-0472">Membrane</keyword>
<dbReference type="EMBL" id="AMCI01002345">
    <property type="protein sequence ID" value="EJX02967.1"/>
    <property type="molecule type" value="Genomic_DNA"/>
</dbReference>
<protein>
    <submittedName>
        <fullName evidence="2">Uncharacterized protein</fullName>
    </submittedName>
</protein>
<keyword evidence="1" id="KW-1133">Transmembrane helix</keyword>
<proteinExistence type="predicted"/>
<reference evidence="2" key="1">
    <citation type="journal article" date="2012" name="PLoS ONE">
        <title>Gene sets for utilization of primary and secondary nutrition supplies in the distal gut of endangered iberian lynx.</title>
        <authorList>
            <person name="Alcaide M."/>
            <person name="Messina E."/>
            <person name="Richter M."/>
            <person name="Bargiela R."/>
            <person name="Peplies J."/>
            <person name="Huws S.A."/>
            <person name="Newbold C.J."/>
            <person name="Golyshin P.N."/>
            <person name="Simon M.A."/>
            <person name="Lopez G."/>
            <person name="Yakimov M.M."/>
            <person name="Ferrer M."/>
        </authorList>
    </citation>
    <scope>NUCLEOTIDE SEQUENCE</scope>
</reference>
<organism evidence="2">
    <name type="scientific">gut metagenome</name>
    <dbReference type="NCBI Taxonomy" id="749906"/>
    <lineage>
        <taxon>unclassified sequences</taxon>
        <taxon>metagenomes</taxon>
        <taxon>organismal metagenomes</taxon>
    </lineage>
</organism>
<keyword evidence="1" id="KW-0812">Transmembrane</keyword>
<comment type="caution">
    <text evidence="2">The sequence shown here is derived from an EMBL/GenBank/DDBJ whole genome shotgun (WGS) entry which is preliminary data.</text>
</comment>
<sequence length="70" mass="7846">MMTCKNNLFLRVTQETLKRKYFLWPLALFWSGLWGITRGSGAFSSSKCVFLLDSQSFVSSGGKYLSIGLA</sequence>
<name>J9G6T4_9ZZZZ</name>
<evidence type="ECO:0000256" key="1">
    <source>
        <dbReference type="SAM" id="Phobius"/>
    </source>
</evidence>
<dbReference type="AlphaFoldDB" id="J9G6T4"/>